<dbReference type="PROSITE" id="PS50056">
    <property type="entry name" value="TYR_PHOSPHATASE_2"/>
    <property type="match status" value="1"/>
</dbReference>
<dbReference type="Pfam" id="PF00102">
    <property type="entry name" value="Y_phosphatase"/>
    <property type="match status" value="1"/>
</dbReference>
<feature type="compositionally biased region" description="Acidic residues" evidence="12">
    <location>
        <begin position="778"/>
        <end position="792"/>
    </location>
</feature>
<evidence type="ECO:0000313" key="15">
    <source>
        <dbReference type="EMBL" id="WAR11659.1"/>
    </source>
</evidence>
<dbReference type="SMART" id="SM00404">
    <property type="entry name" value="PTPc_motif"/>
    <property type="match status" value="1"/>
</dbReference>
<dbReference type="PROSITE" id="PS50055">
    <property type="entry name" value="TYR_PHOSPHATASE_PTP"/>
    <property type="match status" value="1"/>
</dbReference>
<gene>
    <name evidence="15" type="ORF">MAR_025839</name>
</gene>
<keyword evidence="10" id="KW-0687">Ribonucleoprotein</keyword>
<dbReference type="PROSITE" id="PS00383">
    <property type="entry name" value="TYR_PHOSPHATASE_1"/>
    <property type="match status" value="1"/>
</dbReference>
<dbReference type="PANTHER" id="PTHR46047:SF3">
    <property type="entry name" value="TYROSINE-PROTEIN PHOSPHATASE NON-RECEPTOR TYPE 61F"/>
    <property type="match status" value="1"/>
</dbReference>
<dbReference type="InterPro" id="IPR000242">
    <property type="entry name" value="PTP_cat"/>
</dbReference>
<keyword evidence="9" id="KW-0472">Membrane</keyword>
<keyword evidence="5" id="KW-0597">Phosphoprotein</keyword>
<evidence type="ECO:0000256" key="12">
    <source>
        <dbReference type="SAM" id="MobiDB-lite"/>
    </source>
</evidence>
<dbReference type="InterPro" id="IPR003595">
    <property type="entry name" value="Tyr_Pase_cat"/>
</dbReference>
<dbReference type="SUPFAM" id="SSF57840">
    <property type="entry name" value="Ribosomal protein L36"/>
    <property type="match status" value="1"/>
</dbReference>
<dbReference type="Proteomes" id="UP001164746">
    <property type="component" value="Chromosome 8"/>
</dbReference>
<keyword evidence="16" id="KW-1185">Reference proteome</keyword>
<evidence type="ECO:0000256" key="9">
    <source>
        <dbReference type="ARBA" id="ARBA00023136"/>
    </source>
</evidence>
<evidence type="ECO:0000313" key="16">
    <source>
        <dbReference type="Proteomes" id="UP001164746"/>
    </source>
</evidence>
<reference evidence="15" key="1">
    <citation type="submission" date="2022-11" db="EMBL/GenBank/DDBJ databases">
        <title>Centuries of genome instability and evolution in soft-shell clam transmissible cancer (bioRxiv).</title>
        <authorList>
            <person name="Hart S.F.M."/>
            <person name="Yonemitsu M.A."/>
            <person name="Giersch R.M."/>
            <person name="Beal B.F."/>
            <person name="Arriagada G."/>
            <person name="Davis B.W."/>
            <person name="Ostrander E.A."/>
            <person name="Goff S.P."/>
            <person name="Metzger M.J."/>
        </authorList>
    </citation>
    <scope>NUCLEOTIDE SEQUENCE</scope>
    <source>
        <strain evidence="15">MELC-2E11</strain>
        <tissue evidence="15">Siphon/mantle</tissue>
    </source>
</reference>
<feature type="domain" description="Tyrosine specific protein phosphatases" evidence="14">
    <location>
        <begin position="547"/>
        <end position="626"/>
    </location>
</feature>
<proteinExistence type="inferred from homology"/>
<dbReference type="InterPro" id="IPR000473">
    <property type="entry name" value="Ribosomal_bL36"/>
</dbReference>
<evidence type="ECO:0000256" key="10">
    <source>
        <dbReference type="ARBA" id="ARBA00023274"/>
    </source>
</evidence>
<evidence type="ECO:0000256" key="11">
    <source>
        <dbReference type="ARBA" id="ARBA00035411"/>
    </source>
</evidence>
<dbReference type="SMART" id="SM00194">
    <property type="entry name" value="PTPc"/>
    <property type="match status" value="1"/>
</dbReference>
<keyword evidence="6" id="KW-0378">Hydrolase</keyword>
<evidence type="ECO:0000256" key="3">
    <source>
        <dbReference type="ARBA" id="ARBA00009701"/>
    </source>
</evidence>
<evidence type="ECO:0000256" key="7">
    <source>
        <dbReference type="ARBA" id="ARBA00022912"/>
    </source>
</evidence>
<evidence type="ECO:0000256" key="6">
    <source>
        <dbReference type="ARBA" id="ARBA00022801"/>
    </source>
</evidence>
<evidence type="ECO:0000256" key="2">
    <source>
        <dbReference type="ARBA" id="ARBA00007645"/>
    </source>
</evidence>
<feature type="compositionally biased region" description="Basic and acidic residues" evidence="12">
    <location>
        <begin position="737"/>
        <end position="749"/>
    </location>
</feature>
<dbReference type="InterPro" id="IPR051985">
    <property type="entry name" value="NR_tyrosine_phosphatase"/>
</dbReference>
<dbReference type="InterPro" id="IPR000387">
    <property type="entry name" value="Tyr_Pase_dom"/>
</dbReference>
<dbReference type="InterPro" id="IPR016130">
    <property type="entry name" value="Tyr_Pase_AS"/>
</dbReference>
<protein>
    <recommendedName>
        <fullName evidence="4">protein-tyrosine-phosphatase</fullName>
        <ecNumber evidence="4">3.1.3.48</ecNumber>
    </recommendedName>
    <alternativeName>
        <fullName evidence="11">39S ribosomal protein L36, mitochondrial</fullName>
    </alternativeName>
</protein>
<evidence type="ECO:0000256" key="8">
    <source>
        <dbReference type="ARBA" id="ARBA00022980"/>
    </source>
</evidence>
<feature type="compositionally biased region" description="Basic and acidic residues" evidence="12">
    <location>
        <begin position="759"/>
        <end position="770"/>
    </location>
</feature>
<evidence type="ECO:0000259" key="13">
    <source>
        <dbReference type="PROSITE" id="PS50055"/>
    </source>
</evidence>
<evidence type="ECO:0000259" key="14">
    <source>
        <dbReference type="PROSITE" id="PS50056"/>
    </source>
</evidence>
<feature type="compositionally biased region" description="Basic and acidic residues" evidence="12">
    <location>
        <begin position="812"/>
        <end position="828"/>
    </location>
</feature>
<evidence type="ECO:0000256" key="1">
    <source>
        <dbReference type="ARBA" id="ARBA00004308"/>
    </source>
</evidence>
<dbReference type="PANTHER" id="PTHR46047">
    <property type="entry name" value="TYROSINE-PROTEIN PHOSPHATASE NON-RECEPTOR TYPE 61F"/>
    <property type="match status" value="1"/>
</dbReference>
<organism evidence="15 16">
    <name type="scientific">Mya arenaria</name>
    <name type="common">Soft-shell clam</name>
    <dbReference type="NCBI Taxonomy" id="6604"/>
    <lineage>
        <taxon>Eukaryota</taxon>
        <taxon>Metazoa</taxon>
        <taxon>Spiralia</taxon>
        <taxon>Lophotrochozoa</taxon>
        <taxon>Mollusca</taxon>
        <taxon>Bivalvia</taxon>
        <taxon>Autobranchia</taxon>
        <taxon>Heteroconchia</taxon>
        <taxon>Euheterodonta</taxon>
        <taxon>Imparidentia</taxon>
        <taxon>Neoheterodontei</taxon>
        <taxon>Myida</taxon>
        <taxon>Myoidea</taxon>
        <taxon>Myidae</taxon>
        <taxon>Mya</taxon>
    </lineage>
</organism>
<dbReference type="InterPro" id="IPR035977">
    <property type="entry name" value="Ribosomal_bL36_sp"/>
</dbReference>
<keyword evidence="8" id="KW-0689">Ribosomal protein</keyword>
<comment type="similarity">
    <text evidence="2">Belongs to the bacterial ribosomal protein bL36 family.</text>
</comment>
<dbReference type="InterPro" id="IPR029021">
    <property type="entry name" value="Prot-tyrosine_phosphatase-like"/>
</dbReference>
<dbReference type="SUPFAM" id="SSF52799">
    <property type="entry name" value="(Phosphotyrosine protein) phosphatases II"/>
    <property type="match status" value="1"/>
</dbReference>
<comment type="subcellular location">
    <subcellularLocation>
        <location evidence="1">Endomembrane system</location>
    </subcellularLocation>
</comment>
<accession>A0ABY7ETD4</accession>
<dbReference type="EC" id="3.1.3.48" evidence="4"/>
<evidence type="ECO:0000256" key="4">
    <source>
        <dbReference type="ARBA" id="ARBA00013064"/>
    </source>
</evidence>
<name>A0ABY7ETD4_MYAAR</name>
<feature type="compositionally biased region" description="Polar residues" evidence="12">
    <location>
        <begin position="793"/>
        <end position="808"/>
    </location>
</feature>
<sequence length="868" mass="98830">MYDNMTKSSSDEALQNIITHMVKKAYILLSWGNPDAVHGEPGASRFANLIADAIAKEEVLKEISTLLPSPENDQSTRPRKHQRLDGTENLIYVINRNVREMKRSVFARSLASLYHYNEAVLHPVPYTDGCNDPVIESSRKFRTITCFKQEVLYTSAFSVFGVTKRIVNTNLNTPRRKYVGLGVEPPEKPTRVLITPGAQPNCASGNQNQLSANVALLTNPGMAGVIYLIRMSVGSKQPYVNFGVLYRRKFNIMLNVLSRGLAVCGFRQFSALASRPLVYQNVIQTDLDHSHISTHAVVSQPLAATISSIQFQQIRTYKVRTKLKLRCAGCYFERRHGRMYVECTIKGRHKQMMKATGFGIFKDDYAKGRWREAIHWNYHENLFYQSGDTQTSRITSSWMRQRLGKDLMKPPCSLYQRNTVLEKLANQRTGLKIDTGMSVHGPLEHTAGEFWQMIWEQNTKAVIMLNRVIEKGTLKCHQYWPLGEDEDDEEMMYEETGLKITLQEEQEMPDYTLRTFDVENLQTNEVREVYHFHYTTWPDFGIPSSPNAFLEFLYAVREKGVLSNNVGPSVIHCSAGIGRSGTFCLVDSALVLVEKTGTMEGIDVQSLLISMRSYRMGLIQTFDQLKFSYMAIIAGGKEILKSAGAQQVNSVLDDYINRRVESLSPSHRGSPPPPPPRSFPVDDHPEGSPSKQRKLDEAQTAIPPKPPRAHVFQTNDDDYVKDYEAKEIVGDNVNDTETDKGVKGERLDTENNNPVDEAVNFREEDRRDEGPEGGPGDQEGEGIQENSMEEAQEQQGNDVSEQESGTQLRQRRKEEREKRKEKTQEMLRRMKAKQHQSDTWKKRKSYFKPIAIGLSIIFGSYLLYKFLW</sequence>
<feature type="compositionally biased region" description="Basic and acidic residues" evidence="12">
    <location>
        <begin position="718"/>
        <end position="729"/>
    </location>
</feature>
<dbReference type="Pfam" id="PF00444">
    <property type="entry name" value="Ribosomal_L36"/>
    <property type="match status" value="1"/>
</dbReference>
<keyword evidence="7" id="KW-0904">Protein phosphatase</keyword>
<dbReference type="PRINTS" id="PR00700">
    <property type="entry name" value="PRTYPHPHTASE"/>
</dbReference>
<comment type="similarity">
    <text evidence="3">Belongs to the protein-tyrosine phosphatase family. Non-receptor class 1 subfamily.</text>
</comment>
<feature type="region of interest" description="Disordered" evidence="12">
    <location>
        <begin position="662"/>
        <end position="837"/>
    </location>
</feature>
<dbReference type="Gene3D" id="3.90.190.10">
    <property type="entry name" value="Protein tyrosine phosphatase superfamily"/>
    <property type="match status" value="1"/>
</dbReference>
<dbReference type="EMBL" id="CP111019">
    <property type="protein sequence ID" value="WAR11659.1"/>
    <property type="molecule type" value="Genomic_DNA"/>
</dbReference>
<evidence type="ECO:0000256" key="5">
    <source>
        <dbReference type="ARBA" id="ARBA00022553"/>
    </source>
</evidence>
<feature type="domain" description="Tyrosine-protein phosphatase" evidence="13">
    <location>
        <begin position="364"/>
        <end position="635"/>
    </location>
</feature>